<dbReference type="PATRIC" id="fig|1261658.3.peg.855"/>
<proteinExistence type="predicted"/>
<protein>
    <submittedName>
        <fullName evidence="1">Uncharacterized protein</fullName>
    </submittedName>
</protein>
<evidence type="ECO:0000313" key="2">
    <source>
        <dbReference type="Proteomes" id="UP000078358"/>
    </source>
</evidence>
<gene>
    <name evidence="1" type="ORF">F480_04250</name>
</gene>
<reference evidence="1 2" key="1">
    <citation type="submission" date="2014-01" db="EMBL/GenBank/DDBJ databases">
        <authorList>
            <person name="Zuccon D."/>
        </authorList>
    </citation>
    <scope>NUCLEOTIDE SEQUENCE [LARGE SCALE GENOMIC DNA]</scope>
    <source>
        <strain evidence="1 2">Y31</strain>
    </source>
</reference>
<dbReference type="EMBL" id="JACI01000001">
    <property type="protein sequence ID" value="OAQ15832.1"/>
    <property type="molecule type" value="Genomic_DNA"/>
</dbReference>
<evidence type="ECO:0000313" key="1">
    <source>
        <dbReference type="EMBL" id="OAQ15832.1"/>
    </source>
</evidence>
<organism evidence="1 2">
    <name type="scientific">Bibersteinia trehalosi Y31</name>
    <dbReference type="NCBI Taxonomy" id="1261658"/>
    <lineage>
        <taxon>Bacteria</taxon>
        <taxon>Pseudomonadati</taxon>
        <taxon>Pseudomonadota</taxon>
        <taxon>Gammaproteobacteria</taxon>
        <taxon>Pasteurellales</taxon>
        <taxon>Pasteurellaceae</taxon>
        <taxon>Bibersteinia</taxon>
    </lineage>
</organism>
<accession>A0A179D163</accession>
<sequence length="48" mass="5430">MWNKVGKILAEINKKAIDFSYKQAVHFAKKSAKCTACLIKLNYALQLS</sequence>
<dbReference type="AlphaFoldDB" id="A0A179D163"/>
<comment type="caution">
    <text evidence="1">The sequence shown here is derived from an EMBL/GenBank/DDBJ whole genome shotgun (WGS) entry which is preliminary data.</text>
</comment>
<name>A0A179D163_BIBTR</name>
<dbReference type="Proteomes" id="UP000078358">
    <property type="component" value="Unassembled WGS sequence"/>
</dbReference>